<dbReference type="SUPFAM" id="SSF51206">
    <property type="entry name" value="cAMP-binding domain-like"/>
    <property type="match status" value="1"/>
</dbReference>
<sequence length="193" mass="22698">MFEFLEKKLKENIHISREEFEFAKTMFIPKKLRKKRFLLQDGDPCIYTTFVEKGLLRSFRVDDKGNEHILQFGMQGWWVADLYSFLTGEPSEYNIEALEDSELLLITKSSWDQLLNEVPAFERYFRVLIQNNLIATQRRLMGTMTTTAEERYNSLIRDFPDITQRVPQHMIASYIGVTRETLSRLRSQLAAGS</sequence>
<dbReference type="AlphaFoldDB" id="A0A5B8YQ98"/>
<name>A0A5B8YQ98_9FLAO</name>
<reference evidence="2 3" key="1">
    <citation type="submission" date="2019-08" db="EMBL/GenBank/DDBJ databases">
        <title>Antarcticibacterium arcticum sp. nov., a bacterium isolated from marine sediment of the Canadian Beaufort Sea.</title>
        <authorList>
            <person name="Lee Y.M."/>
            <person name="Baek K."/>
            <person name="Lee D.-H."/>
            <person name="Shin S.C."/>
            <person name="Jin Y.K."/>
            <person name="Park Y."/>
        </authorList>
    </citation>
    <scope>NUCLEOTIDE SEQUENCE [LARGE SCALE GENOMIC DNA]</scope>
    <source>
        <strain evidence="2 3">PAMC 28998</strain>
    </source>
</reference>
<evidence type="ECO:0000313" key="2">
    <source>
        <dbReference type="EMBL" id="QED39087.1"/>
    </source>
</evidence>
<dbReference type="KEGG" id="anp:FK178_08220"/>
<dbReference type="CDD" id="cd00038">
    <property type="entry name" value="CAP_ED"/>
    <property type="match status" value="1"/>
</dbReference>
<evidence type="ECO:0000313" key="3">
    <source>
        <dbReference type="Proteomes" id="UP000321954"/>
    </source>
</evidence>
<dbReference type="Gene3D" id="2.60.120.10">
    <property type="entry name" value="Jelly Rolls"/>
    <property type="match status" value="1"/>
</dbReference>
<evidence type="ECO:0000259" key="1">
    <source>
        <dbReference type="PROSITE" id="PS50042"/>
    </source>
</evidence>
<dbReference type="Proteomes" id="UP000321954">
    <property type="component" value="Chromosome"/>
</dbReference>
<dbReference type="Pfam" id="PF00027">
    <property type="entry name" value="cNMP_binding"/>
    <property type="match status" value="1"/>
</dbReference>
<accession>A0A5B8YQ98</accession>
<dbReference type="InterPro" id="IPR000595">
    <property type="entry name" value="cNMP-bd_dom"/>
</dbReference>
<proteinExistence type="predicted"/>
<keyword evidence="3" id="KW-1185">Reference proteome</keyword>
<organism evidence="2 3">
    <name type="scientific">Antarcticibacterium arcticum</name>
    <dbReference type="NCBI Taxonomy" id="2585771"/>
    <lineage>
        <taxon>Bacteria</taxon>
        <taxon>Pseudomonadati</taxon>
        <taxon>Bacteroidota</taxon>
        <taxon>Flavobacteriia</taxon>
        <taxon>Flavobacteriales</taxon>
        <taxon>Flavobacteriaceae</taxon>
        <taxon>Antarcticibacterium</taxon>
    </lineage>
</organism>
<dbReference type="OrthoDB" id="1092431at2"/>
<dbReference type="InterPro" id="IPR014710">
    <property type="entry name" value="RmlC-like_jellyroll"/>
</dbReference>
<dbReference type="EMBL" id="CP042476">
    <property type="protein sequence ID" value="QED39087.1"/>
    <property type="molecule type" value="Genomic_DNA"/>
</dbReference>
<feature type="domain" description="Cyclic nucleotide-binding" evidence="1">
    <location>
        <begin position="1"/>
        <end position="115"/>
    </location>
</feature>
<gene>
    <name evidence="2" type="ORF">FK178_08220</name>
</gene>
<dbReference type="PROSITE" id="PS50042">
    <property type="entry name" value="CNMP_BINDING_3"/>
    <property type="match status" value="1"/>
</dbReference>
<dbReference type="InterPro" id="IPR018490">
    <property type="entry name" value="cNMP-bd_dom_sf"/>
</dbReference>
<protein>
    <submittedName>
        <fullName evidence="2">Crp/Fnr family transcriptional regulator</fullName>
    </submittedName>
</protein>